<keyword evidence="3" id="KW-1185">Reference proteome</keyword>
<organism evidence="2 3">
    <name type="scientific">Roseovarius pelagicus</name>
    <dbReference type="NCBI Taxonomy" id="2980108"/>
    <lineage>
        <taxon>Bacteria</taxon>
        <taxon>Pseudomonadati</taxon>
        <taxon>Pseudomonadota</taxon>
        <taxon>Alphaproteobacteria</taxon>
        <taxon>Rhodobacterales</taxon>
        <taxon>Roseobacteraceae</taxon>
        <taxon>Roseovarius</taxon>
    </lineage>
</organism>
<feature type="chain" id="PRO_5045779382" evidence="1">
    <location>
        <begin position="24"/>
        <end position="134"/>
    </location>
</feature>
<reference evidence="2" key="1">
    <citation type="submission" date="2022-10" db="EMBL/GenBank/DDBJ databases">
        <title>Roseovarius pelagicus sp. nov., isolated from Arctic seawater.</title>
        <authorList>
            <person name="Hong Y.W."/>
            <person name="Hwang C.Y."/>
        </authorList>
    </citation>
    <scope>NUCLEOTIDE SEQUENCE</scope>
    <source>
        <strain evidence="2">HL-MP18</strain>
    </source>
</reference>
<feature type="signal peptide" evidence="1">
    <location>
        <begin position="1"/>
        <end position="23"/>
    </location>
</feature>
<gene>
    <name evidence="2" type="ORF">N7U68_04735</name>
</gene>
<sequence length="134" mass="14701">MRMMTTAILSVTLAGFVATSGHAGLRDERDITAGLLAIAVADKIRRSCDDVSGRLWVARSYLNGLKAIARERGYSEAEIDAHVNSSENKAEMRKMRNAYYKSKGASNLDHPSLCRLAREEVAAQTQAGKFLKVK</sequence>
<dbReference type="Proteomes" id="UP001064087">
    <property type="component" value="Chromosome"/>
</dbReference>
<dbReference type="EMBL" id="CP106738">
    <property type="protein sequence ID" value="UXX83965.1"/>
    <property type="molecule type" value="Genomic_DNA"/>
</dbReference>
<name>A0ABY6DD20_9RHOB</name>
<evidence type="ECO:0000256" key="1">
    <source>
        <dbReference type="SAM" id="SignalP"/>
    </source>
</evidence>
<protein>
    <submittedName>
        <fullName evidence="2">DUF5333 domain-containing protein</fullName>
    </submittedName>
</protein>
<accession>A0ABY6DD20</accession>
<evidence type="ECO:0000313" key="2">
    <source>
        <dbReference type="EMBL" id="UXX83965.1"/>
    </source>
</evidence>
<dbReference type="RefSeq" id="WP_165191916.1">
    <property type="nucleotide sequence ID" value="NZ_CP106738.1"/>
</dbReference>
<dbReference type="InterPro" id="IPR020349">
    <property type="entry name" value="Uncharacterised_14.7kDa"/>
</dbReference>
<proteinExistence type="predicted"/>
<evidence type="ECO:0000313" key="3">
    <source>
        <dbReference type="Proteomes" id="UP001064087"/>
    </source>
</evidence>
<dbReference type="Pfam" id="PF17267">
    <property type="entry name" value="DUF5333"/>
    <property type="match status" value="1"/>
</dbReference>
<keyword evidence="1" id="KW-0732">Signal</keyword>